<feature type="domain" description="UvrD-like helicase C-terminal" evidence="13">
    <location>
        <begin position="339"/>
        <end position="623"/>
    </location>
</feature>
<dbReference type="GO" id="GO:0005524">
    <property type="term" value="F:ATP binding"/>
    <property type="evidence" value="ECO:0007669"/>
    <property type="project" value="UniProtKB-UniRule"/>
</dbReference>
<dbReference type="eggNOG" id="COG0210">
    <property type="taxonomic scope" value="Bacteria"/>
</dbReference>
<evidence type="ECO:0000256" key="4">
    <source>
        <dbReference type="ARBA" id="ARBA00022806"/>
    </source>
</evidence>
<evidence type="ECO:0000256" key="5">
    <source>
        <dbReference type="ARBA" id="ARBA00022840"/>
    </source>
</evidence>
<keyword evidence="6" id="KW-0238">DNA-binding</keyword>
<keyword evidence="4 11" id="KW-0347">Helicase</keyword>
<evidence type="ECO:0000256" key="10">
    <source>
        <dbReference type="ARBA" id="ARBA00048988"/>
    </source>
</evidence>
<dbReference type="Gene3D" id="1.10.486.10">
    <property type="entry name" value="PCRA, domain 4"/>
    <property type="match status" value="1"/>
</dbReference>
<name>R2V7D5_9ENTE</name>
<feature type="domain" description="UvrD-like helicase ATP-binding" evidence="12">
    <location>
        <begin position="38"/>
        <end position="338"/>
    </location>
</feature>
<feature type="binding site" evidence="11">
    <location>
        <begin position="59"/>
        <end position="66"/>
    </location>
    <ligand>
        <name>ATP</name>
        <dbReference type="ChEBI" id="CHEBI:30616"/>
    </ligand>
</feature>
<evidence type="ECO:0000313" key="15">
    <source>
        <dbReference type="EMBL" id="EOW81124.1"/>
    </source>
</evidence>
<evidence type="ECO:0000256" key="8">
    <source>
        <dbReference type="ARBA" id="ARBA00034617"/>
    </source>
</evidence>
<dbReference type="Gene3D" id="3.40.50.300">
    <property type="entry name" value="P-loop containing nucleotide triphosphate hydrolases"/>
    <property type="match status" value="2"/>
</dbReference>
<dbReference type="EC" id="5.6.2.4" evidence="9"/>
<dbReference type="PANTHER" id="PTHR11070">
    <property type="entry name" value="UVRD / RECB / PCRA DNA HELICASE FAMILY MEMBER"/>
    <property type="match status" value="1"/>
</dbReference>
<dbReference type="CDD" id="cd17932">
    <property type="entry name" value="DEXQc_UvrD"/>
    <property type="match status" value="1"/>
</dbReference>
<keyword evidence="17" id="KW-1185">Reference proteome</keyword>
<evidence type="ECO:0000256" key="1">
    <source>
        <dbReference type="ARBA" id="ARBA00009922"/>
    </source>
</evidence>
<gene>
    <name evidence="15" type="ORF">I592_00409</name>
    <name evidence="14" type="ORF">UKC_03553</name>
</gene>
<dbReference type="PATRIC" id="fig|1158614.3.peg.3534"/>
<keyword evidence="7" id="KW-0413">Isomerase</keyword>
<comment type="catalytic activity">
    <reaction evidence="10">
        <text>ATP + H2O = ADP + phosphate + H(+)</text>
        <dbReference type="Rhea" id="RHEA:13065"/>
        <dbReference type="ChEBI" id="CHEBI:15377"/>
        <dbReference type="ChEBI" id="CHEBI:15378"/>
        <dbReference type="ChEBI" id="CHEBI:30616"/>
        <dbReference type="ChEBI" id="CHEBI:43474"/>
        <dbReference type="ChEBI" id="CHEBI:456216"/>
        <dbReference type="EC" id="5.6.2.4"/>
    </reaction>
</comment>
<evidence type="ECO:0000313" key="14">
    <source>
        <dbReference type="EMBL" id="EOI53601.1"/>
    </source>
</evidence>
<comment type="caution">
    <text evidence="14">The sequence shown here is derived from an EMBL/GenBank/DDBJ whole genome shotgun (WGS) entry which is preliminary data.</text>
</comment>
<dbReference type="Proteomes" id="UP000013750">
    <property type="component" value="Unassembled WGS sequence"/>
</dbReference>
<keyword evidence="2 11" id="KW-0547">Nucleotide-binding</keyword>
<dbReference type="AlphaFoldDB" id="R2V7D5"/>
<keyword evidence="3 11" id="KW-0378">Hydrolase</keyword>
<dbReference type="Pfam" id="PF13361">
    <property type="entry name" value="UvrD_C"/>
    <property type="match status" value="1"/>
</dbReference>
<dbReference type="InterPro" id="IPR013986">
    <property type="entry name" value="DExx_box_DNA_helicase_dom_sf"/>
</dbReference>
<sequence length="718" mass="83205">MFTKFSKDIRSDLFKTKSDELQDKETLRRLTEANGGNAFSDEQLTAIRFPMQTHLRIIAGAGSGKTQTICAKAAYLVLEQGIDPKAIMMCTFSRKAKLEMEARVNHYLGGNARINVQTFHGWFNGEYNALTRRDPRLNQWGIEGTIDEDQYYQTLTQLIKKYKLYNFDKFDERTIASRISYWRNMGYSDDEMVGFVEKYFDDEDLILNHSLSTVFQQFLAELAMLKKSQRFITFDDMLFNLKQMLENDADARQILQEKYRYIFIDEFQDINPLQKQIIALICPPDKHLKQTAAGKLIIVGDDDQSIYYFRGAEPRYIKEFEQEYQQTSLQLMTNYRSEAPIVEAGNRLIQYNGHDRLEKTMIANKKTSEHECYGIGFKDDDEEAAWIGMKIQELTRQTAGKDGRPNYRETMVLYPTRVQLRSLLKQLKKQKVPFVTPSNDDLLGIFGLPPFKTLFQQLELLASASSIQQKNEALKKIIQQYAFLHFIKFGASAAFSEKLFSKNKFKVKDLVAFLVSERNLSQASQEQAKQFFKQIYLFYQQQQLELAELAEALLATPKFKKELSDEECDWLRKELIAAKDWPGLLEAYQQASEQNQSMKKRLQDYDQEKLNAVYLLSIHASKGLGKKTVFIKGVYQDALPNHHTVEKAECDLQRAKEEAAPPTTMEEQRRLMYVALTRAKENLYVTYPKTVNNKTVTASPFLKEAGLPLKEYQKNSIL</sequence>
<dbReference type="Pfam" id="PF00580">
    <property type="entry name" value="UvrD-helicase"/>
    <property type="match status" value="1"/>
</dbReference>
<dbReference type="InterPro" id="IPR027417">
    <property type="entry name" value="P-loop_NTPase"/>
</dbReference>
<dbReference type="GO" id="GO:0003677">
    <property type="term" value="F:DNA binding"/>
    <property type="evidence" value="ECO:0007669"/>
    <property type="project" value="UniProtKB-KW"/>
</dbReference>
<dbReference type="OrthoDB" id="9810135at2"/>
<dbReference type="GO" id="GO:0000725">
    <property type="term" value="P:recombinational repair"/>
    <property type="evidence" value="ECO:0007669"/>
    <property type="project" value="TreeGrafter"/>
</dbReference>
<dbReference type="PANTHER" id="PTHR11070:SF2">
    <property type="entry name" value="ATP-DEPENDENT DNA HELICASE SRS2"/>
    <property type="match status" value="1"/>
</dbReference>
<comment type="similarity">
    <text evidence="1">Belongs to the helicase family. UvrD subfamily.</text>
</comment>
<evidence type="ECO:0000256" key="2">
    <source>
        <dbReference type="ARBA" id="ARBA00022741"/>
    </source>
</evidence>
<evidence type="ECO:0000259" key="13">
    <source>
        <dbReference type="PROSITE" id="PS51217"/>
    </source>
</evidence>
<keyword evidence="5 11" id="KW-0067">ATP-binding</keyword>
<evidence type="ECO:0000256" key="3">
    <source>
        <dbReference type="ARBA" id="ARBA00022801"/>
    </source>
</evidence>
<dbReference type="Gene3D" id="1.10.10.160">
    <property type="match status" value="1"/>
</dbReference>
<organism evidence="14 16">
    <name type="scientific">Enterococcus gilvus ATCC BAA-350</name>
    <dbReference type="NCBI Taxonomy" id="1158614"/>
    <lineage>
        <taxon>Bacteria</taxon>
        <taxon>Bacillati</taxon>
        <taxon>Bacillota</taxon>
        <taxon>Bacilli</taxon>
        <taxon>Lactobacillales</taxon>
        <taxon>Enterococcaceae</taxon>
        <taxon>Enterococcus</taxon>
    </lineage>
</organism>
<protein>
    <recommendedName>
        <fullName evidence="9">DNA 3'-5' helicase</fullName>
        <ecNumber evidence="9">5.6.2.4</ecNumber>
    </recommendedName>
</protein>
<dbReference type="PROSITE" id="PS51217">
    <property type="entry name" value="UVRD_HELICASE_CTER"/>
    <property type="match status" value="1"/>
</dbReference>
<dbReference type="Proteomes" id="UP000014160">
    <property type="component" value="Unassembled WGS sequence"/>
</dbReference>
<evidence type="ECO:0000256" key="7">
    <source>
        <dbReference type="ARBA" id="ARBA00023235"/>
    </source>
</evidence>
<dbReference type="InterPro" id="IPR014016">
    <property type="entry name" value="UvrD-like_ATP-bd"/>
</dbReference>
<evidence type="ECO:0000256" key="9">
    <source>
        <dbReference type="ARBA" id="ARBA00034808"/>
    </source>
</evidence>
<comment type="catalytic activity">
    <reaction evidence="8">
        <text>Couples ATP hydrolysis with the unwinding of duplex DNA by translocating in the 3'-5' direction.</text>
        <dbReference type="EC" id="5.6.2.4"/>
    </reaction>
</comment>
<dbReference type="SUPFAM" id="SSF52540">
    <property type="entry name" value="P-loop containing nucleoside triphosphate hydrolases"/>
    <property type="match status" value="1"/>
</dbReference>
<dbReference type="RefSeq" id="WP_010781897.1">
    <property type="nucleotide sequence ID" value="NZ_ASWH01000001.1"/>
</dbReference>
<dbReference type="EMBL" id="ASWH01000001">
    <property type="protein sequence ID" value="EOW81124.1"/>
    <property type="molecule type" value="Genomic_DNA"/>
</dbReference>
<evidence type="ECO:0000313" key="16">
    <source>
        <dbReference type="Proteomes" id="UP000013750"/>
    </source>
</evidence>
<evidence type="ECO:0000256" key="6">
    <source>
        <dbReference type="ARBA" id="ARBA00023125"/>
    </source>
</evidence>
<reference evidence="15 17" key="2">
    <citation type="submission" date="2013-03" db="EMBL/GenBank/DDBJ databases">
        <title>The Genome Sequence of Enterococcus gilvus ATCC BAA-350 (PacBio/Illumina hybrid assembly).</title>
        <authorList>
            <consortium name="The Broad Institute Genomics Platform"/>
            <consortium name="The Broad Institute Genome Sequencing Center for Infectious Disease"/>
            <person name="Earl A."/>
            <person name="Russ C."/>
            <person name="Gilmore M."/>
            <person name="Surin D."/>
            <person name="Walker B."/>
            <person name="Young S."/>
            <person name="Zeng Q."/>
            <person name="Gargeya S."/>
            <person name="Fitzgerald M."/>
            <person name="Haas B."/>
            <person name="Abouelleil A."/>
            <person name="Allen A.W."/>
            <person name="Alvarado L."/>
            <person name="Arachchi H.M."/>
            <person name="Berlin A.M."/>
            <person name="Chapman S.B."/>
            <person name="Gainer-Dewar J."/>
            <person name="Goldberg J."/>
            <person name="Griggs A."/>
            <person name="Gujja S."/>
            <person name="Hansen M."/>
            <person name="Howarth C."/>
            <person name="Imamovic A."/>
            <person name="Ireland A."/>
            <person name="Larimer J."/>
            <person name="McCowan C."/>
            <person name="Murphy C."/>
            <person name="Pearson M."/>
            <person name="Poon T.W."/>
            <person name="Priest M."/>
            <person name="Roberts A."/>
            <person name="Saif S."/>
            <person name="Shea T."/>
            <person name="Sisk P."/>
            <person name="Sykes S."/>
            <person name="Wortman J."/>
            <person name="Nusbaum C."/>
            <person name="Birren B."/>
        </authorList>
    </citation>
    <scope>NUCLEOTIDE SEQUENCE [LARGE SCALE GENOMIC DNA]</scope>
    <source>
        <strain evidence="15 17">ATCC BAA-350</strain>
    </source>
</reference>
<dbReference type="GO" id="GO:0016787">
    <property type="term" value="F:hydrolase activity"/>
    <property type="evidence" value="ECO:0007669"/>
    <property type="project" value="UniProtKB-UniRule"/>
</dbReference>
<evidence type="ECO:0000256" key="11">
    <source>
        <dbReference type="PROSITE-ProRule" id="PRU00560"/>
    </source>
</evidence>
<evidence type="ECO:0000313" key="17">
    <source>
        <dbReference type="Proteomes" id="UP000014160"/>
    </source>
</evidence>
<dbReference type="GO" id="GO:0043138">
    <property type="term" value="F:3'-5' DNA helicase activity"/>
    <property type="evidence" value="ECO:0007669"/>
    <property type="project" value="UniProtKB-EC"/>
</dbReference>
<evidence type="ECO:0000259" key="12">
    <source>
        <dbReference type="PROSITE" id="PS51198"/>
    </source>
</evidence>
<dbReference type="InterPro" id="IPR014017">
    <property type="entry name" value="DNA_helicase_UvrD-like_C"/>
</dbReference>
<dbReference type="HOGENOM" id="CLU_004585_6_1_9"/>
<accession>R2V7D5</accession>
<reference evidence="14 16" key="1">
    <citation type="submission" date="2013-02" db="EMBL/GenBank/DDBJ databases">
        <title>The Genome Sequence of Enterococcus gilvus ATCC BAA-350.</title>
        <authorList>
            <consortium name="The Broad Institute Genome Sequencing Platform"/>
            <consortium name="The Broad Institute Genome Sequencing Center for Infectious Disease"/>
            <person name="Earl A.M."/>
            <person name="Gilmore M.S."/>
            <person name="Lebreton F."/>
            <person name="Walker B."/>
            <person name="Young S.K."/>
            <person name="Zeng Q."/>
            <person name="Gargeya S."/>
            <person name="Fitzgerald M."/>
            <person name="Haas B."/>
            <person name="Abouelleil A."/>
            <person name="Alvarado L."/>
            <person name="Arachchi H.M."/>
            <person name="Berlin A.M."/>
            <person name="Chapman S.B."/>
            <person name="Dewar J."/>
            <person name="Goldberg J."/>
            <person name="Griggs A."/>
            <person name="Gujja S."/>
            <person name="Hansen M."/>
            <person name="Howarth C."/>
            <person name="Imamovic A."/>
            <person name="Larimer J."/>
            <person name="McCowan C."/>
            <person name="Murphy C."/>
            <person name="Neiman D."/>
            <person name="Pearson M."/>
            <person name="Priest M."/>
            <person name="Roberts A."/>
            <person name="Saif S."/>
            <person name="Shea T."/>
            <person name="Sisk P."/>
            <person name="Sykes S."/>
            <person name="Wortman J."/>
            <person name="Nusbaum C."/>
            <person name="Birren B."/>
        </authorList>
    </citation>
    <scope>NUCLEOTIDE SEQUENCE [LARGE SCALE GENOMIC DNA]</scope>
    <source>
        <strain evidence="14 16">ATCC BAA-350</strain>
    </source>
</reference>
<dbReference type="InterPro" id="IPR000212">
    <property type="entry name" value="DNA_helicase_UvrD/REP"/>
</dbReference>
<dbReference type="PROSITE" id="PS51198">
    <property type="entry name" value="UVRD_HELICASE_ATP_BIND"/>
    <property type="match status" value="1"/>
</dbReference>
<dbReference type="EMBL" id="AJDQ01000012">
    <property type="protein sequence ID" value="EOI53601.1"/>
    <property type="molecule type" value="Genomic_DNA"/>
</dbReference>
<proteinExistence type="inferred from homology"/>